<evidence type="ECO:0000256" key="1">
    <source>
        <dbReference type="ARBA" id="ARBA00007447"/>
    </source>
</evidence>
<evidence type="ECO:0000313" key="6">
    <source>
        <dbReference type="EMBL" id="KAL0576809.1"/>
    </source>
</evidence>
<proteinExistence type="inferred from homology"/>
<dbReference type="PROSITE" id="PS51767">
    <property type="entry name" value="PEPTIDASE_A1"/>
    <property type="match status" value="1"/>
</dbReference>
<keyword evidence="3" id="KW-0378">Hydrolase</keyword>
<keyword evidence="7" id="KW-1185">Reference proteome</keyword>
<keyword evidence="4" id="KW-0732">Signal</keyword>
<dbReference type="InterPro" id="IPR001969">
    <property type="entry name" value="Aspartic_peptidase_AS"/>
</dbReference>
<dbReference type="EMBL" id="JBAHYK010000197">
    <property type="protein sequence ID" value="KAL0576809.1"/>
    <property type="molecule type" value="Genomic_DNA"/>
</dbReference>
<feature type="signal peptide" evidence="4">
    <location>
        <begin position="1"/>
        <end position="17"/>
    </location>
</feature>
<reference evidence="6 7" key="1">
    <citation type="submission" date="2024-02" db="EMBL/GenBank/DDBJ databases">
        <title>A draft genome for the cacao thread blight pathogen Marasmius crinis-equi.</title>
        <authorList>
            <person name="Cohen S.P."/>
            <person name="Baruah I.K."/>
            <person name="Amoako-Attah I."/>
            <person name="Bukari Y."/>
            <person name="Meinhardt L.W."/>
            <person name="Bailey B.A."/>
        </authorList>
    </citation>
    <scope>NUCLEOTIDE SEQUENCE [LARGE SCALE GENOMIC DNA]</scope>
    <source>
        <strain evidence="6 7">GH-76</strain>
    </source>
</reference>
<evidence type="ECO:0000256" key="3">
    <source>
        <dbReference type="RuleBase" id="RU000454"/>
    </source>
</evidence>
<dbReference type="CDD" id="cd05471">
    <property type="entry name" value="pepsin_like"/>
    <property type="match status" value="1"/>
</dbReference>
<feature type="chain" id="PRO_5047484632" description="Peptidase A1 domain-containing protein" evidence="4">
    <location>
        <begin position="18"/>
        <end position="423"/>
    </location>
</feature>
<name>A0ABR3FN24_9AGAR</name>
<dbReference type="InterPro" id="IPR034164">
    <property type="entry name" value="Pepsin-like_dom"/>
</dbReference>
<keyword evidence="2 3" id="KW-0064">Aspartyl protease</keyword>
<protein>
    <recommendedName>
        <fullName evidence="5">Peptidase A1 domain-containing protein</fullName>
    </recommendedName>
</protein>
<evidence type="ECO:0000256" key="2">
    <source>
        <dbReference type="ARBA" id="ARBA00022750"/>
    </source>
</evidence>
<dbReference type="Pfam" id="PF00026">
    <property type="entry name" value="Asp"/>
    <property type="match status" value="1"/>
</dbReference>
<evidence type="ECO:0000259" key="5">
    <source>
        <dbReference type="PROSITE" id="PS51767"/>
    </source>
</evidence>
<dbReference type="PROSITE" id="PS00141">
    <property type="entry name" value="ASP_PROTEASE"/>
    <property type="match status" value="1"/>
</dbReference>
<keyword evidence="3" id="KW-0645">Protease</keyword>
<sequence>MFCKSSMLVVALALVAAATPVADVQEGTAIPLPKRTTLTKENGVFDLDRAIQQNVITKNKHRQNLLNFQKNKGSLKEGQEIKSLAVLPQTVEDKLAKRQKEPLTDQEDDLEWTGSISIGTPGQSFTIDFDTGSSDLWVPSSSCTSSTCSSKKKYNAASSSTSQKKSGTFSIQYGDGSSVSGPLVADTVTVAGVKATGQVFSPVTTLSSSFNGDPIDGILGLAYPAIANTGSDPFFNTAKSQGAVSSGSFGFKLASSGSELFLGGTNTALYSGSLETHQVDTSTGFWQITGAKALVGSTTAVSNFETIIDSGTTIMYGPPSAVRSFYSKVPGSKLFDSEQGFYSFPCSSIPQAGFSWGGKTWSISADNFNLGTTEQGSSDCVGALAGQDIGLGSNVWLLGDSFMKNVYTAFDFDGNTVGFAQLA</sequence>
<gene>
    <name evidence="6" type="ORF">V5O48_005179</name>
</gene>
<accession>A0ABR3FN24</accession>
<dbReference type="PANTHER" id="PTHR47966:SF51">
    <property type="entry name" value="BETA-SITE APP-CLEAVING ENZYME, ISOFORM A-RELATED"/>
    <property type="match status" value="1"/>
</dbReference>
<dbReference type="PANTHER" id="PTHR47966">
    <property type="entry name" value="BETA-SITE APP-CLEAVING ENZYME, ISOFORM A-RELATED"/>
    <property type="match status" value="1"/>
</dbReference>
<feature type="domain" description="Peptidase A1" evidence="5">
    <location>
        <begin position="112"/>
        <end position="420"/>
    </location>
</feature>
<dbReference type="InterPro" id="IPR033121">
    <property type="entry name" value="PEPTIDASE_A1"/>
</dbReference>
<evidence type="ECO:0000256" key="4">
    <source>
        <dbReference type="SAM" id="SignalP"/>
    </source>
</evidence>
<dbReference type="Proteomes" id="UP001465976">
    <property type="component" value="Unassembled WGS sequence"/>
</dbReference>
<dbReference type="PRINTS" id="PR00792">
    <property type="entry name" value="PEPSIN"/>
</dbReference>
<organism evidence="6 7">
    <name type="scientific">Marasmius crinis-equi</name>
    <dbReference type="NCBI Taxonomy" id="585013"/>
    <lineage>
        <taxon>Eukaryota</taxon>
        <taxon>Fungi</taxon>
        <taxon>Dikarya</taxon>
        <taxon>Basidiomycota</taxon>
        <taxon>Agaricomycotina</taxon>
        <taxon>Agaricomycetes</taxon>
        <taxon>Agaricomycetidae</taxon>
        <taxon>Agaricales</taxon>
        <taxon>Marasmiineae</taxon>
        <taxon>Marasmiaceae</taxon>
        <taxon>Marasmius</taxon>
    </lineage>
</organism>
<dbReference type="InterPro" id="IPR001461">
    <property type="entry name" value="Aspartic_peptidase_A1"/>
</dbReference>
<dbReference type="InterPro" id="IPR021109">
    <property type="entry name" value="Peptidase_aspartic_dom_sf"/>
</dbReference>
<evidence type="ECO:0000313" key="7">
    <source>
        <dbReference type="Proteomes" id="UP001465976"/>
    </source>
</evidence>
<comment type="caution">
    <text evidence="6">The sequence shown here is derived from an EMBL/GenBank/DDBJ whole genome shotgun (WGS) entry which is preliminary data.</text>
</comment>
<dbReference type="Gene3D" id="2.40.70.10">
    <property type="entry name" value="Acid Proteases"/>
    <property type="match status" value="2"/>
</dbReference>
<dbReference type="SUPFAM" id="SSF50630">
    <property type="entry name" value="Acid proteases"/>
    <property type="match status" value="1"/>
</dbReference>
<comment type="similarity">
    <text evidence="1 3">Belongs to the peptidase A1 family.</text>
</comment>